<keyword evidence="4" id="KW-1185">Reference proteome</keyword>
<accession>A0ABD1AAF9</accession>
<proteinExistence type="predicted"/>
<dbReference type="Pfam" id="PF00646">
    <property type="entry name" value="F-box"/>
    <property type="match status" value="1"/>
</dbReference>
<dbReference type="Proteomes" id="UP001558713">
    <property type="component" value="Unassembled WGS sequence"/>
</dbReference>
<comment type="caution">
    <text evidence="3">The sequence shown here is derived from an EMBL/GenBank/DDBJ whole genome shotgun (WGS) entry which is preliminary data.</text>
</comment>
<dbReference type="InterPro" id="IPR050796">
    <property type="entry name" value="SCF_F-box_component"/>
</dbReference>
<evidence type="ECO:0000259" key="2">
    <source>
        <dbReference type="SMART" id="SM00256"/>
    </source>
</evidence>
<dbReference type="EMBL" id="JBANAX010000552">
    <property type="protein sequence ID" value="KAL1203689.1"/>
    <property type="molecule type" value="Genomic_DNA"/>
</dbReference>
<feature type="domain" description="F-box" evidence="2">
    <location>
        <begin position="48"/>
        <end position="88"/>
    </location>
</feature>
<organism evidence="3 4">
    <name type="scientific">Cardamine amara subsp. amara</name>
    <dbReference type="NCBI Taxonomy" id="228776"/>
    <lineage>
        <taxon>Eukaryota</taxon>
        <taxon>Viridiplantae</taxon>
        <taxon>Streptophyta</taxon>
        <taxon>Embryophyta</taxon>
        <taxon>Tracheophyta</taxon>
        <taxon>Spermatophyta</taxon>
        <taxon>Magnoliopsida</taxon>
        <taxon>eudicotyledons</taxon>
        <taxon>Gunneridae</taxon>
        <taxon>Pentapetalae</taxon>
        <taxon>rosids</taxon>
        <taxon>malvids</taxon>
        <taxon>Brassicales</taxon>
        <taxon>Brassicaceae</taxon>
        <taxon>Cardamineae</taxon>
        <taxon>Cardamine</taxon>
    </lineage>
</organism>
<dbReference type="InterPro" id="IPR036047">
    <property type="entry name" value="F-box-like_dom_sf"/>
</dbReference>
<dbReference type="AlphaFoldDB" id="A0ABD1AAF9"/>
<gene>
    <name evidence="3" type="ORF">V5N11_035122</name>
</gene>
<feature type="compositionally biased region" description="Basic and acidic residues" evidence="1">
    <location>
        <begin position="1"/>
        <end position="11"/>
    </location>
</feature>
<reference evidence="3 4" key="1">
    <citation type="submission" date="2024-04" db="EMBL/GenBank/DDBJ databases">
        <title>Genome assembly C_amara_ONT_v2.</title>
        <authorList>
            <person name="Yant L."/>
            <person name="Moore C."/>
            <person name="Slenker M."/>
        </authorList>
    </citation>
    <scope>NUCLEOTIDE SEQUENCE [LARGE SCALE GENOMIC DNA]</scope>
    <source>
        <tissue evidence="3">Leaf</tissue>
    </source>
</reference>
<dbReference type="InterPro" id="IPR001810">
    <property type="entry name" value="F-box_dom"/>
</dbReference>
<dbReference type="PANTHER" id="PTHR31672">
    <property type="entry name" value="BNACNNG10540D PROTEIN"/>
    <property type="match status" value="1"/>
</dbReference>
<feature type="region of interest" description="Disordered" evidence="1">
    <location>
        <begin position="1"/>
        <end position="34"/>
    </location>
</feature>
<feature type="compositionally biased region" description="Basic and acidic residues" evidence="1">
    <location>
        <begin position="25"/>
        <end position="34"/>
    </location>
</feature>
<dbReference type="PANTHER" id="PTHR31672:SF13">
    <property type="entry name" value="F-BOX PROTEIN CPR30-LIKE"/>
    <property type="match status" value="1"/>
</dbReference>
<evidence type="ECO:0000313" key="3">
    <source>
        <dbReference type="EMBL" id="KAL1203689.1"/>
    </source>
</evidence>
<name>A0ABD1AAF9_CARAN</name>
<sequence length="433" mass="50117">MEEKKIDEKGKTTSSSSSSKRGRRRSEEAGDDTSWKRIEREREVNEIANNDVLEEIMVRLPVKSLLKFQTVSKHWKHTIKSSRFFRERHMLHNKTLEPKFLNFYEDRSLDRSNTVLTTMRLEWSSTCLVEEEDYYTSYERGERNVLVSESVDGLFCIYNCDFTRPIIVINPAMRWSQTLPLAKVQLEHSSDSNKKKLPYLGFGKDYVTGMYKLVWLQSINDNNTLTACEVFDFGSKQWRQVIPPPHGHQTIYKRGSTFANGWLYWASRDKTKFVAFDLHMEMFRVVENPIFTNEASSLSSVYSMDSIDDDRPLVWISEIKGDGMQQVWRVTNQNRGGALLKIDKIFSLDLNKINSTWFESPRSSISSLYPVAISKNGDKVIFSSDAKHDSQNLLLFQSLNRTSIHNGIFSYSSSRPSTDSCLIPYFPSLVSPF</sequence>
<dbReference type="Pfam" id="PF07734">
    <property type="entry name" value="FBA_1"/>
    <property type="match status" value="1"/>
</dbReference>
<evidence type="ECO:0000256" key="1">
    <source>
        <dbReference type="SAM" id="MobiDB-lite"/>
    </source>
</evidence>
<evidence type="ECO:0000313" key="4">
    <source>
        <dbReference type="Proteomes" id="UP001558713"/>
    </source>
</evidence>
<dbReference type="SMART" id="SM00256">
    <property type="entry name" value="FBOX"/>
    <property type="match status" value="1"/>
</dbReference>
<dbReference type="SUPFAM" id="SSF81383">
    <property type="entry name" value="F-box domain"/>
    <property type="match status" value="1"/>
</dbReference>
<protein>
    <submittedName>
        <fullName evidence="3">F-box protein</fullName>
    </submittedName>
</protein>
<dbReference type="InterPro" id="IPR006527">
    <property type="entry name" value="F-box-assoc_dom_typ1"/>
</dbReference>